<feature type="transmembrane region" description="Helical" evidence="7">
    <location>
        <begin position="221"/>
        <end position="243"/>
    </location>
</feature>
<protein>
    <submittedName>
        <fullName evidence="9">Trehalose transport system permease protein SugA</fullName>
    </submittedName>
</protein>
<keyword evidence="4 7" id="KW-0812">Transmembrane</keyword>
<dbReference type="GO" id="GO:0005886">
    <property type="term" value="C:plasma membrane"/>
    <property type="evidence" value="ECO:0007669"/>
    <property type="project" value="UniProtKB-SubCell"/>
</dbReference>
<organism evidence="9 10">
    <name type="scientific">Roseibium aggregatum</name>
    <dbReference type="NCBI Taxonomy" id="187304"/>
    <lineage>
        <taxon>Bacteria</taxon>
        <taxon>Pseudomonadati</taxon>
        <taxon>Pseudomonadota</taxon>
        <taxon>Alphaproteobacteria</taxon>
        <taxon>Hyphomicrobiales</taxon>
        <taxon>Stappiaceae</taxon>
        <taxon>Roseibium</taxon>
    </lineage>
</organism>
<evidence type="ECO:0000313" key="10">
    <source>
        <dbReference type="Proteomes" id="UP000048926"/>
    </source>
</evidence>
<evidence type="ECO:0000259" key="8">
    <source>
        <dbReference type="PROSITE" id="PS50928"/>
    </source>
</evidence>
<feature type="transmembrane region" description="Helical" evidence="7">
    <location>
        <begin position="177"/>
        <end position="200"/>
    </location>
</feature>
<dbReference type="RefSeq" id="WP_055661463.1">
    <property type="nucleotide sequence ID" value="NZ_CXST01000007.1"/>
</dbReference>
<dbReference type="PANTHER" id="PTHR43005">
    <property type="entry name" value="BLR7065 PROTEIN"/>
    <property type="match status" value="1"/>
</dbReference>
<dbReference type="InterPro" id="IPR035906">
    <property type="entry name" value="MetI-like_sf"/>
</dbReference>
<name>A0A0M6YBG4_9HYPH</name>
<dbReference type="OrthoDB" id="9805108at2"/>
<keyword evidence="2 7" id="KW-0813">Transport</keyword>
<evidence type="ECO:0000313" key="9">
    <source>
        <dbReference type="EMBL" id="CTQ47425.1"/>
    </source>
</evidence>
<comment type="subcellular location">
    <subcellularLocation>
        <location evidence="1 7">Cell membrane</location>
        <topology evidence="1 7">Multi-pass membrane protein</topology>
    </subcellularLocation>
</comment>
<sequence length="316" mass="34875">MAISTSVVSSASQFAGFRSLTFPQRRRLFLVALAMPAFIYVLGFGVYPLLKGIWYSLYDYSLLKPARTQFVGFENYRELMFDSDMQQSLINTILFTIASVFFELLLAFAIALALWRDDQFNRICLTLILVPVTITPLVVGLIFKGLLLADYGLVGYYLSQWGLSDPRGLFASPRTALATLIFIDVWEWTPLVALILLAGLKALPTDILEAAAVDGAKPFRIFRLVTLPLMLPSVLLALTIRTIDAFRVFDSVFVTTGGGPGNATNTLMVYAVKEGLSFFNIGKASAIANVSLLCTAIIAACLIFLIRHFDKKATRP</sequence>
<evidence type="ECO:0000256" key="1">
    <source>
        <dbReference type="ARBA" id="ARBA00004651"/>
    </source>
</evidence>
<dbReference type="CDD" id="cd06261">
    <property type="entry name" value="TM_PBP2"/>
    <property type="match status" value="1"/>
</dbReference>
<comment type="similarity">
    <text evidence="7">Belongs to the binding-protein-dependent transport system permease family.</text>
</comment>
<accession>A0A0M6YBG4</accession>
<keyword evidence="10" id="KW-1185">Reference proteome</keyword>
<dbReference type="AlphaFoldDB" id="A0A0M6YBG4"/>
<dbReference type="EMBL" id="CXST01000007">
    <property type="protein sequence ID" value="CTQ47425.1"/>
    <property type="molecule type" value="Genomic_DNA"/>
</dbReference>
<keyword evidence="5 7" id="KW-1133">Transmembrane helix</keyword>
<feature type="domain" description="ABC transmembrane type-1" evidence="8">
    <location>
        <begin position="89"/>
        <end position="302"/>
    </location>
</feature>
<reference evidence="10" key="1">
    <citation type="submission" date="2015-07" db="EMBL/GenBank/DDBJ databases">
        <authorList>
            <person name="Rodrigo-Torres Lidia"/>
            <person name="Arahal R.David."/>
        </authorList>
    </citation>
    <scope>NUCLEOTIDE SEQUENCE [LARGE SCALE GENOMIC DNA]</scope>
    <source>
        <strain evidence="10">CECT 4801</strain>
    </source>
</reference>
<dbReference type="GO" id="GO:0055085">
    <property type="term" value="P:transmembrane transport"/>
    <property type="evidence" value="ECO:0007669"/>
    <property type="project" value="InterPro"/>
</dbReference>
<feature type="transmembrane region" description="Helical" evidence="7">
    <location>
        <begin position="28"/>
        <end position="50"/>
    </location>
</feature>
<dbReference type="PROSITE" id="PS50928">
    <property type="entry name" value="ABC_TM1"/>
    <property type="match status" value="1"/>
</dbReference>
<keyword evidence="3" id="KW-1003">Cell membrane</keyword>
<evidence type="ECO:0000256" key="2">
    <source>
        <dbReference type="ARBA" id="ARBA00022448"/>
    </source>
</evidence>
<evidence type="ECO:0000256" key="6">
    <source>
        <dbReference type="ARBA" id="ARBA00023136"/>
    </source>
</evidence>
<dbReference type="InterPro" id="IPR000515">
    <property type="entry name" value="MetI-like"/>
</dbReference>
<evidence type="ECO:0000256" key="7">
    <source>
        <dbReference type="RuleBase" id="RU363032"/>
    </source>
</evidence>
<evidence type="ECO:0000256" key="5">
    <source>
        <dbReference type="ARBA" id="ARBA00022989"/>
    </source>
</evidence>
<keyword evidence="6 7" id="KW-0472">Membrane</keyword>
<gene>
    <name evidence="9" type="primary">sugA_6</name>
    <name evidence="9" type="ORF">LAL4801_05887</name>
</gene>
<evidence type="ECO:0000256" key="4">
    <source>
        <dbReference type="ARBA" id="ARBA00022692"/>
    </source>
</evidence>
<dbReference type="PANTHER" id="PTHR43005:SF1">
    <property type="entry name" value="SPERMIDINE_PUTRESCINE TRANSPORT SYSTEM PERMEASE PROTEIN"/>
    <property type="match status" value="1"/>
</dbReference>
<dbReference type="Proteomes" id="UP000048926">
    <property type="component" value="Unassembled WGS sequence"/>
</dbReference>
<feature type="transmembrane region" description="Helical" evidence="7">
    <location>
        <begin position="89"/>
        <end position="115"/>
    </location>
</feature>
<dbReference type="Gene3D" id="1.10.3720.10">
    <property type="entry name" value="MetI-like"/>
    <property type="match status" value="1"/>
</dbReference>
<feature type="transmembrane region" description="Helical" evidence="7">
    <location>
        <begin position="286"/>
        <end position="306"/>
    </location>
</feature>
<dbReference type="SUPFAM" id="SSF161098">
    <property type="entry name" value="MetI-like"/>
    <property type="match status" value="1"/>
</dbReference>
<dbReference type="Pfam" id="PF00528">
    <property type="entry name" value="BPD_transp_1"/>
    <property type="match status" value="1"/>
</dbReference>
<feature type="transmembrane region" description="Helical" evidence="7">
    <location>
        <begin position="127"/>
        <end position="157"/>
    </location>
</feature>
<evidence type="ECO:0000256" key="3">
    <source>
        <dbReference type="ARBA" id="ARBA00022475"/>
    </source>
</evidence>
<proteinExistence type="inferred from homology"/>